<evidence type="ECO:0000256" key="1">
    <source>
        <dbReference type="ARBA" id="ARBA00005298"/>
    </source>
</evidence>
<dbReference type="Proteomes" id="UP000887563">
    <property type="component" value="Unplaced"/>
</dbReference>
<feature type="signal peptide" evidence="2">
    <location>
        <begin position="1"/>
        <end position="20"/>
    </location>
</feature>
<accession>A0A914MCZ0</accession>
<keyword evidence="2" id="KW-0732">Signal</keyword>
<keyword evidence="4" id="KW-1185">Reference proteome</keyword>
<name>A0A914MCZ0_MELIC</name>
<dbReference type="WBParaSite" id="Minc3s01293g22553">
    <property type="protein sequence ID" value="Minc3s01293g22553"/>
    <property type="gene ID" value="Minc3s01293g22553"/>
</dbReference>
<dbReference type="Pfam" id="PF00339">
    <property type="entry name" value="Arrestin_N"/>
    <property type="match status" value="1"/>
</dbReference>
<comment type="similarity">
    <text evidence="1">Belongs to the arrestin family.</text>
</comment>
<evidence type="ECO:0000256" key="2">
    <source>
        <dbReference type="SAM" id="SignalP"/>
    </source>
</evidence>
<feature type="domain" description="Arrestin-like N-terminal" evidence="3">
    <location>
        <begin position="69"/>
        <end position="102"/>
    </location>
</feature>
<evidence type="ECO:0000313" key="4">
    <source>
        <dbReference type="Proteomes" id="UP000887563"/>
    </source>
</evidence>
<proteinExistence type="inferred from homology"/>
<dbReference type="InterPro" id="IPR011021">
    <property type="entry name" value="Arrestin-like_N"/>
</dbReference>
<dbReference type="Gene3D" id="2.60.40.640">
    <property type="match status" value="1"/>
</dbReference>
<organism evidence="4 5">
    <name type="scientific">Meloidogyne incognita</name>
    <name type="common">Southern root-knot nematode worm</name>
    <name type="synonym">Oxyuris incognita</name>
    <dbReference type="NCBI Taxonomy" id="6306"/>
    <lineage>
        <taxon>Eukaryota</taxon>
        <taxon>Metazoa</taxon>
        <taxon>Ecdysozoa</taxon>
        <taxon>Nematoda</taxon>
        <taxon>Chromadorea</taxon>
        <taxon>Rhabditida</taxon>
        <taxon>Tylenchina</taxon>
        <taxon>Tylenchomorpha</taxon>
        <taxon>Tylenchoidea</taxon>
        <taxon>Meloidogynidae</taxon>
        <taxon>Meloidogyninae</taxon>
        <taxon>Meloidogyne</taxon>
        <taxon>Meloidogyne incognita group</taxon>
    </lineage>
</organism>
<sequence>MKQLILFSFLLIFLIVSVNSHHCSKILKLDCEKYCYENCSKSSLKDSVVCELIKSICKIIGCCHDPPPYSLPFECPLPKGCETSYEGPHGFIRYYARAILETAEPDK</sequence>
<evidence type="ECO:0000313" key="5">
    <source>
        <dbReference type="WBParaSite" id="Minc3s01293g22553"/>
    </source>
</evidence>
<protein>
    <submittedName>
        <fullName evidence="5">Arrestin-like N-terminal domain-containing protein</fullName>
    </submittedName>
</protein>
<evidence type="ECO:0000259" key="3">
    <source>
        <dbReference type="Pfam" id="PF00339"/>
    </source>
</evidence>
<dbReference type="InterPro" id="IPR014752">
    <property type="entry name" value="Arrestin-like_C"/>
</dbReference>
<dbReference type="AlphaFoldDB" id="A0A914MCZ0"/>
<reference evidence="5" key="1">
    <citation type="submission" date="2022-11" db="UniProtKB">
        <authorList>
            <consortium name="WormBaseParasite"/>
        </authorList>
    </citation>
    <scope>IDENTIFICATION</scope>
</reference>
<feature type="chain" id="PRO_5038077175" evidence="2">
    <location>
        <begin position="21"/>
        <end position="107"/>
    </location>
</feature>